<organism evidence="14 15">
    <name type="scientific">Monosporascus cannonballus</name>
    <dbReference type="NCBI Taxonomy" id="155416"/>
    <lineage>
        <taxon>Eukaryota</taxon>
        <taxon>Fungi</taxon>
        <taxon>Dikarya</taxon>
        <taxon>Ascomycota</taxon>
        <taxon>Pezizomycotina</taxon>
        <taxon>Sordariomycetes</taxon>
        <taxon>Xylariomycetidae</taxon>
        <taxon>Xylariales</taxon>
        <taxon>Xylariales incertae sedis</taxon>
        <taxon>Monosporascus</taxon>
    </lineage>
</organism>
<gene>
    <name evidence="14" type="ORF">DL762_006261</name>
</gene>
<name>A0ABY0H5W7_9PEZI</name>
<evidence type="ECO:0000256" key="9">
    <source>
        <dbReference type="ARBA" id="ARBA00023316"/>
    </source>
</evidence>
<dbReference type="Pfam" id="PF01644">
    <property type="entry name" value="Chitin_synth_1"/>
    <property type="match status" value="1"/>
</dbReference>
<comment type="catalytic activity">
    <reaction evidence="11">
        <text>[(1-&gt;4)-N-acetyl-beta-D-glucosaminyl](n) + UDP-N-acetyl-alpha-D-glucosamine = [(1-&gt;4)-N-acetyl-beta-D-glucosaminyl](n+1) + UDP + H(+)</text>
        <dbReference type="Rhea" id="RHEA:16637"/>
        <dbReference type="Rhea" id="RHEA-COMP:9593"/>
        <dbReference type="Rhea" id="RHEA-COMP:9595"/>
        <dbReference type="ChEBI" id="CHEBI:15378"/>
        <dbReference type="ChEBI" id="CHEBI:17029"/>
        <dbReference type="ChEBI" id="CHEBI:57705"/>
        <dbReference type="ChEBI" id="CHEBI:58223"/>
        <dbReference type="EC" id="2.4.1.16"/>
    </reaction>
</comment>
<dbReference type="InterPro" id="IPR013616">
    <property type="entry name" value="Chitin_synth_N"/>
</dbReference>
<comment type="similarity">
    <text evidence="10">Belongs to the chitin synthase family. Class III subfamily.</text>
</comment>
<evidence type="ECO:0000256" key="11">
    <source>
        <dbReference type="RuleBase" id="RU366040"/>
    </source>
</evidence>
<dbReference type="Proteomes" id="UP000294003">
    <property type="component" value="Unassembled WGS sequence"/>
</dbReference>
<feature type="region of interest" description="Disordered" evidence="12">
    <location>
        <begin position="688"/>
        <end position="714"/>
    </location>
</feature>
<evidence type="ECO:0000256" key="6">
    <source>
        <dbReference type="ARBA" id="ARBA00022692"/>
    </source>
</evidence>
<evidence type="ECO:0000313" key="14">
    <source>
        <dbReference type="EMBL" id="RYO83170.1"/>
    </source>
</evidence>
<dbReference type="PANTHER" id="PTHR22914">
    <property type="entry name" value="CHITIN SYNTHASE"/>
    <property type="match status" value="1"/>
</dbReference>
<evidence type="ECO:0000256" key="12">
    <source>
        <dbReference type="SAM" id="MobiDB-lite"/>
    </source>
</evidence>
<feature type="transmembrane region" description="Helical" evidence="11">
    <location>
        <begin position="758"/>
        <end position="775"/>
    </location>
</feature>
<comment type="subcellular location">
    <subcellularLocation>
        <location evidence="1 11">Cell membrane</location>
        <topology evidence="1 11">Multi-pass membrane protein</topology>
    </subcellularLocation>
</comment>
<comment type="function">
    <text evidence="11">Polymerizes chitin, a structural polymer of the cell wall and septum, by transferring the sugar moiety of UDP-GlcNAc to the non-reducing end of the growing chitin polymer.</text>
</comment>
<evidence type="ECO:0000256" key="10">
    <source>
        <dbReference type="ARBA" id="ARBA00038055"/>
    </source>
</evidence>
<keyword evidence="7 11" id="KW-1133">Transmembrane helix</keyword>
<dbReference type="EMBL" id="QJNS01000195">
    <property type="protein sequence ID" value="RYO83170.1"/>
    <property type="molecule type" value="Genomic_DNA"/>
</dbReference>
<dbReference type="InterPro" id="IPR004835">
    <property type="entry name" value="Chitin_synth"/>
</dbReference>
<evidence type="ECO:0000256" key="8">
    <source>
        <dbReference type="ARBA" id="ARBA00023136"/>
    </source>
</evidence>
<evidence type="ECO:0000256" key="5">
    <source>
        <dbReference type="ARBA" id="ARBA00022679"/>
    </source>
</evidence>
<evidence type="ECO:0000256" key="7">
    <source>
        <dbReference type="ARBA" id="ARBA00022989"/>
    </source>
</evidence>
<evidence type="ECO:0000259" key="13">
    <source>
        <dbReference type="Pfam" id="PF08407"/>
    </source>
</evidence>
<protein>
    <recommendedName>
        <fullName evidence="2 11">Chitin synthase</fullName>
        <ecNumber evidence="2 11">2.4.1.16</ecNumber>
    </recommendedName>
</protein>
<keyword evidence="3 11" id="KW-1003">Cell membrane</keyword>
<keyword evidence="15" id="KW-1185">Reference proteome</keyword>
<evidence type="ECO:0000256" key="3">
    <source>
        <dbReference type="ARBA" id="ARBA00022475"/>
    </source>
</evidence>
<reference evidence="14 15" key="1">
    <citation type="submission" date="2018-06" db="EMBL/GenBank/DDBJ databases">
        <title>Complete Genomes of Monosporascus.</title>
        <authorList>
            <person name="Robinson A.J."/>
            <person name="Natvig D.O."/>
        </authorList>
    </citation>
    <scope>NUCLEOTIDE SEQUENCE [LARGE SCALE GENOMIC DNA]</scope>
    <source>
        <strain evidence="14 15">CBS 609.92</strain>
    </source>
</reference>
<feature type="domain" description="Chitin synthase N-terminal" evidence="13">
    <location>
        <begin position="68"/>
        <end position="126"/>
    </location>
</feature>
<evidence type="ECO:0000256" key="1">
    <source>
        <dbReference type="ARBA" id="ARBA00004651"/>
    </source>
</evidence>
<keyword evidence="8 11" id="KW-0472">Membrane</keyword>
<feature type="compositionally biased region" description="Basic and acidic residues" evidence="12">
    <location>
        <begin position="704"/>
        <end position="714"/>
    </location>
</feature>
<feature type="transmembrane region" description="Helical" evidence="11">
    <location>
        <begin position="795"/>
        <end position="816"/>
    </location>
</feature>
<comment type="caution">
    <text evidence="14">The sequence shown here is derived from an EMBL/GenBank/DDBJ whole genome shotgun (WGS) entry which is preliminary data.</text>
</comment>
<evidence type="ECO:0000256" key="2">
    <source>
        <dbReference type="ARBA" id="ARBA00012543"/>
    </source>
</evidence>
<accession>A0ABY0H5W7</accession>
<evidence type="ECO:0000313" key="15">
    <source>
        <dbReference type="Proteomes" id="UP000294003"/>
    </source>
</evidence>
<keyword evidence="9 11" id="KW-0961">Cell wall biogenesis/degradation</keyword>
<keyword evidence="5 11" id="KW-0808">Transferase</keyword>
<dbReference type="Pfam" id="PF08407">
    <property type="entry name" value="Chitin_synth_1N"/>
    <property type="match status" value="1"/>
</dbReference>
<keyword evidence="6 11" id="KW-0812">Transmembrane</keyword>
<feature type="transmembrane region" description="Helical" evidence="11">
    <location>
        <begin position="622"/>
        <end position="643"/>
    </location>
</feature>
<evidence type="ECO:0000256" key="4">
    <source>
        <dbReference type="ARBA" id="ARBA00022676"/>
    </source>
</evidence>
<keyword evidence="4 11" id="KW-0328">Glycosyltransferase</keyword>
<feature type="region of interest" description="Disordered" evidence="12">
    <location>
        <begin position="1"/>
        <end position="31"/>
    </location>
</feature>
<feature type="transmembrane region" description="Helical" evidence="11">
    <location>
        <begin position="568"/>
        <end position="591"/>
    </location>
</feature>
<feature type="transmembrane region" description="Helical" evidence="11">
    <location>
        <begin position="495"/>
        <end position="519"/>
    </location>
</feature>
<dbReference type="EC" id="2.4.1.16" evidence="2 11"/>
<feature type="transmembrane region" description="Helical" evidence="11">
    <location>
        <begin position="539"/>
        <end position="561"/>
    </location>
</feature>
<dbReference type="PANTHER" id="PTHR22914:SF11">
    <property type="entry name" value="CHITIN SYNTHASE B"/>
    <property type="match status" value="1"/>
</dbReference>
<proteinExistence type="inferred from homology"/>
<sequence length="830" mass="94128">MAEYPYCRQDGSTSSPLLDRTTESYDTPNENGEYRIQLQLPDRAPPPPHGLGRPMARNVDTTGFVQSFEYPVPIPIRNAVQAQYLGSSMNNEFTKLRYTAATCDADDFTLKNGYDLRARAYSRCTELLVCVTYFNEDKVLFCRTYHSVMKNIRNIANLGHRSVFNRGGGPAWQKIVLCLVMDGFDACDKRVLDVLATCGAYQDGVMKEDVDGRATVAHIFEYTTQLAIEEGQQLIRPRSDHPSTLQPMQVLVCLKAKNSGKINSNRWTYNAFGRILNPEIVVHIDTGTRIHGESLYNLWRAFKNERNLGGACGILKPYAGTGLLNLLNPLVGAQDFEYKIACQMERALESTTGYLSVLPGAFSAYRQVCRFPNSISGRPLQQYFIGDPTLEKSSAKPAAPASLIRLNRYLADDRILSFELTVKTGHEWRTRMVTSAVGVTDAPISAVDFINQRRRWLNGSLSASVYSMRMFHRLFKTAHNPVRKLLLLIQMVYNVVYFVLSWFSFAAFLLATFIVNDIAGDPPPDAPVEGFPFGSGTPIFNAILQIIYLATVALQFILALGGRAKSHALAYTISFTVFVVVQMYMLMNLIYLTKRLVDFKMDTNGGSSYNYITEYYTDVGPITVMVTAVSAFGFYIAAGILYLDPWHLFHSWVQYLFISSTYTNILKTYAFSNINDVSWGNKSGKKVVHKTPPPPPLPSIVLPEPKEQPAAGDREQERLQEDIDHLFEMTVKRALYPPVKEEPPVSDREDTFERFRTSLVAGYLFSNFLVCLIVMNDSLKQFWWFGDPYWHKIWFFRIWMWGNSAVLIMQFVGCLYQRAADIFRFLFYTP</sequence>